<dbReference type="PROSITE" id="PS50088">
    <property type="entry name" value="ANK_REPEAT"/>
    <property type="match status" value="1"/>
</dbReference>
<dbReference type="InterPro" id="IPR002110">
    <property type="entry name" value="Ankyrin_rpt"/>
</dbReference>
<evidence type="ECO:0000313" key="3">
    <source>
        <dbReference type="Proteomes" id="UP000799770"/>
    </source>
</evidence>
<name>A0A6A5YH79_9PLEO</name>
<evidence type="ECO:0000256" key="1">
    <source>
        <dbReference type="PROSITE-ProRule" id="PRU00023"/>
    </source>
</evidence>
<protein>
    <submittedName>
        <fullName evidence="2">Uncharacterized protein</fullName>
    </submittedName>
</protein>
<dbReference type="Gene3D" id="1.25.40.20">
    <property type="entry name" value="Ankyrin repeat-containing domain"/>
    <property type="match status" value="1"/>
</dbReference>
<gene>
    <name evidence="2" type="ORF">BDV96DRAFT_591123</name>
</gene>
<keyword evidence="3" id="KW-1185">Reference proteome</keyword>
<dbReference type="SUPFAM" id="SSF48403">
    <property type="entry name" value="Ankyrin repeat"/>
    <property type="match status" value="1"/>
</dbReference>
<dbReference type="OrthoDB" id="194358at2759"/>
<sequence length="190" mass="21772">MTNQISKMSVAQSTPTHMSPEERLQTMMDTQSFHGAIRFNYLQSASGYLNIGVDINSLYAYPSRTFENSQHSILRYRVTALFYVAERGILRAVEFLLDFGADVRVRNVVSFFDAGGSRREMEEMEGLSALDGMRMSKSTGVRELVARRYGPESVEDRERREEVLERMKEIGRRRTVGVETRSRIKRVGLS</sequence>
<reference evidence="2" key="1">
    <citation type="journal article" date="2020" name="Stud. Mycol.">
        <title>101 Dothideomycetes genomes: a test case for predicting lifestyles and emergence of pathogens.</title>
        <authorList>
            <person name="Haridas S."/>
            <person name="Albert R."/>
            <person name="Binder M."/>
            <person name="Bloem J."/>
            <person name="Labutti K."/>
            <person name="Salamov A."/>
            <person name="Andreopoulos B."/>
            <person name="Baker S."/>
            <person name="Barry K."/>
            <person name="Bills G."/>
            <person name="Bluhm B."/>
            <person name="Cannon C."/>
            <person name="Castanera R."/>
            <person name="Culley D."/>
            <person name="Daum C."/>
            <person name="Ezra D."/>
            <person name="Gonzalez J."/>
            <person name="Henrissat B."/>
            <person name="Kuo A."/>
            <person name="Liang C."/>
            <person name="Lipzen A."/>
            <person name="Lutzoni F."/>
            <person name="Magnuson J."/>
            <person name="Mondo S."/>
            <person name="Nolan M."/>
            <person name="Ohm R."/>
            <person name="Pangilinan J."/>
            <person name="Park H.-J."/>
            <person name="Ramirez L."/>
            <person name="Alfaro M."/>
            <person name="Sun H."/>
            <person name="Tritt A."/>
            <person name="Yoshinaga Y."/>
            <person name="Zwiers L.-H."/>
            <person name="Turgeon B."/>
            <person name="Goodwin S."/>
            <person name="Spatafora J."/>
            <person name="Crous P."/>
            <person name="Grigoriev I."/>
        </authorList>
    </citation>
    <scope>NUCLEOTIDE SEQUENCE</scope>
    <source>
        <strain evidence="2">CBS 627.86</strain>
    </source>
</reference>
<keyword evidence="1" id="KW-0040">ANK repeat</keyword>
<dbReference type="InterPro" id="IPR036770">
    <property type="entry name" value="Ankyrin_rpt-contain_sf"/>
</dbReference>
<evidence type="ECO:0000313" key="2">
    <source>
        <dbReference type="EMBL" id="KAF2106405.1"/>
    </source>
</evidence>
<organism evidence="2 3">
    <name type="scientific">Lophiotrema nucula</name>
    <dbReference type="NCBI Taxonomy" id="690887"/>
    <lineage>
        <taxon>Eukaryota</taxon>
        <taxon>Fungi</taxon>
        <taxon>Dikarya</taxon>
        <taxon>Ascomycota</taxon>
        <taxon>Pezizomycotina</taxon>
        <taxon>Dothideomycetes</taxon>
        <taxon>Pleosporomycetidae</taxon>
        <taxon>Pleosporales</taxon>
        <taxon>Lophiotremataceae</taxon>
        <taxon>Lophiotrema</taxon>
    </lineage>
</organism>
<dbReference type="Proteomes" id="UP000799770">
    <property type="component" value="Unassembled WGS sequence"/>
</dbReference>
<accession>A0A6A5YH79</accession>
<feature type="repeat" description="ANK" evidence="1">
    <location>
        <begin position="76"/>
        <end position="108"/>
    </location>
</feature>
<proteinExistence type="predicted"/>
<dbReference type="AlphaFoldDB" id="A0A6A5YH79"/>
<dbReference type="EMBL" id="ML977363">
    <property type="protein sequence ID" value="KAF2106405.1"/>
    <property type="molecule type" value="Genomic_DNA"/>
</dbReference>